<evidence type="ECO:0000313" key="1">
    <source>
        <dbReference type="EMBL" id="QQX78121.1"/>
    </source>
</evidence>
<evidence type="ECO:0000313" key="2">
    <source>
        <dbReference type="Proteomes" id="UP000629420"/>
    </source>
</evidence>
<proteinExistence type="predicted"/>
<accession>A0ABX7DWW5</accession>
<sequence>MGITQPIKFIDVKTLNTFYKKFDDDCKQICSDHNVSDFYETIKIIKDEKEIELYILKMGSYIKGTDDEKAHKKILKAFEDIFTN</sequence>
<protein>
    <submittedName>
        <fullName evidence="1">Uncharacterized protein</fullName>
    </submittedName>
</protein>
<organism evidence="1 2">
    <name type="scientific">Aequorivita iocasae</name>
    <dbReference type="NCBI Taxonomy" id="2803865"/>
    <lineage>
        <taxon>Bacteria</taxon>
        <taxon>Pseudomonadati</taxon>
        <taxon>Bacteroidota</taxon>
        <taxon>Flavobacteriia</taxon>
        <taxon>Flavobacteriales</taxon>
        <taxon>Flavobacteriaceae</taxon>
        <taxon>Aequorivita</taxon>
    </lineage>
</organism>
<dbReference type="Proteomes" id="UP000629420">
    <property type="component" value="Chromosome"/>
</dbReference>
<dbReference type="EMBL" id="CP068439">
    <property type="protein sequence ID" value="QQX78121.1"/>
    <property type="molecule type" value="Genomic_DNA"/>
</dbReference>
<reference evidence="1 2" key="1">
    <citation type="submission" date="2021-01" db="EMBL/GenBank/DDBJ databases">
        <title>Aequorivita sp. strain KX20305, a bacterium isolated from the sediment collected at a cold seep field in South China Sea.</title>
        <authorList>
            <person name="Zhang H."/>
            <person name="Li C."/>
        </authorList>
    </citation>
    <scope>NUCLEOTIDE SEQUENCE [LARGE SCALE GENOMIC DNA]</scope>
    <source>
        <strain evidence="1 2">KX20305</strain>
    </source>
</reference>
<dbReference type="RefSeq" id="WP_202337939.1">
    <property type="nucleotide sequence ID" value="NZ_CP068439.1"/>
</dbReference>
<name>A0ABX7DWW5_9FLAO</name>
<gene>
    <name evidence="1" type="ORF">JK629_07650</name>
</gene>
<keyword evidence="2" id="KW-1185">Reference proteome</keyword>